<keyword evidence="1 4" id="KW-0808">Transferase</keyword>
<dbReference type="SUPFAM" id="SSF55729">
    <property type="entry name" value="Acyl-CoA N-acyltransferases (Nat)"/>
    <property type="match status" value="1"/>
</dbReference>
<dbReference type="PROSITE" id="PS51186">
    <property type="entry name" value="GNAT"/>
    <property type="match status" value="1"/>
</dbReference>
<dbReference type="Proteomes" id="UP001597307">
    <property type="component" value="Unassembled WGS sequence"/>
</dbReference>
<evidence type="ECO:0000256" key="1">
    <source>
        <dbReference type="ARBA" id="ARBA00022679"/>
    </source>
</evidence>
<keyword evidence="2 4" id="KW-0012">Acyltransferase</keyword>
<comment type="caution">
    <text evidence="4">The sequence shown here is derived from an EMBL/GenBank/DDBJ whole genome shotgun (WGS) entry which is preliminary data.</text>
</comment>
<dbReference type="RefSeq" id="WP_343877619.1">
    <property type="nucleotide sequence ID" value="NZ_BAAAIJ010000007.1"/>
</dbReference>
<dbReference type="CDD" id="cd04301">
    <property type="entry name" value="NAT_SF"/>
    <property type="match status" value="1"/>
</dbReference>
<organism evidence="4 5">
    <name type="scientific">Arthrobacter flavus</name>
    <dbReference type="NCBI Taxonomy" id="95172"/>
    <lineage>
        <taxon>Bacteria</taxon>
        <taxon>Bacillati</taxon>
        <taxon>Actinomycetota</taxon>
        <taxon>Actinomycetes</taxon>
        <taxon>Micrococcales</taxon>
        <taxon>Micrococcaceae</taxon>
        <taxon>Arthrobacter</taxon>
    </lineage>
</organism>
<protein>
    <submittedName>
        <fullName evidence="4">Amino-acid N-acetyltransferase</fullName>
        <ecNumber evidence="4">2.3.1.1</ecNumber>
    </submittedName>
</protein>
<reference evidence="5" key="1">
    <citation type="journal article" date="2019" name="Int. J. Syst. Evol. Microbiol.">
        <title>The Global Catalogue of Microorganisms (GCM) 10K type strain sequencing project: providing services to taxonomists for standard genome sequencing and annotation.</title>
        <authorList>
            <consortium name="The Broad Institute Genomics Platform"/>
            <consortium name="The Broad Institute Genome Sequencing Center for Infectious Disease"/>
            <person name="Wu L."/>
            <person name="Ma J."/>
        </authorList>
    </citation>
    <scope>NUCLEOTIDE SEQUENCE [LARGE SCALE GENOMIC DNA]</scope>
    <source>
        <strain evidence="5">JCM 11496</strain>
    </source>
</reference>
<dbReference type="PANTHER" id="PTHR43877">
    <property type="entry name" value="AMINOALKYLPHOSPHONATE N-ACETYLTRANSFERASE-RELATED-RELATED"/>
    <property type="match status" value="1"/>
</dbReference>
<dbReference type="InterPro" id="IPR016181">
    <property type="entry name" value="Acyl_CoA_acyltransferase"/>
</dbReference>
<accession>A0ABW4Q5E3</accession>
<evidence type="ECO:0000313" key="5">
    <source>
        <dbReference type="Proteomes" id="UP001597307"/>
    </source>
</evidence>
<evidence type="ECO:0000256" key="2">
    <source>
        <dbReference type="ARBA" id="ARBA00023315"/>
    </source>
</evidence>
<proteinExistence type="predicted"/>
<dbReference type="GO" id="GO:0016746">
    <property type="term" value="F:acyltransferase activity"/>
    <property type="evidence" value="ECO:0007669"/>
    <property type="project" value="UniProtKB-KW"/>
</dbReference>
<name>A0ABW4Q5E3_9MICC</name>
<dbReference type="InterPro" id="IPR000182">
    <property type="entry name" value="GNAT_dom"/>
</dbReference>
<dbReference type="InterPro" id="IPR050832">
    <property type="entry name" value="Bact_Acetyltransf"/>
</dbReference>
<evidence type="ECO:0000313" key="4">
    <source>
        <dbReference type="EMBL" id="MFD1845409.1"/>
    </source>
</evidence>
<feature type="domain" description="N-acetyltransferase" evidence="3">
    <location>
        <begin position="5"/>
        <end position="140"/>
    </location>
</feature>
<dbReference type="EC" id="2.3.1.1" evidence="4"/>
<keyword evidence="5" id="KW-1185">Reference proteome</keyword>
<dbReference type="Gene3D" id="3.40.630.30">
    <property type="match status" value="1"/>
</dbReference>
<gene>
    <name evidence="4" type="ORF">ACFSFX_02220</name>
</gene>
<dbReference type="NCBIfam" id="NF005921">
    <property type="entry name" value="PRK07922.1"/>
    <property type="match status" value="1"/>
</dbReference>
<dbReference type="EMBL" id="JBHUGA010000006">
    <property type="protein sequence ID" value="MFD1845409.1"/>
    <property type="molecule type" value="Genomic_DNA"/>
</dbReference>
<sequence>MSSSFRIRPARTSDVPAIKALVAPLAESRVLMAKETVAYYEGLQEFRIAEDDDGVLGCGALHVMWEDLAEIRTLATFRAAQGRGVGTALVARLLDDARALGVERVFCLTFEVEFFQRQGFQVMADQSAVDPAVYSELLRSHDEGVAEFLDLARVKPNTLGNTRMIRQLGNS</sequence>
<evidence type="ECO:0000259" key="3">
    <source>
        <dbReference type="PROSITE" id="PS51186"/>
    </source>
</evidence>
<dbReference type="Pfam" id="PF00583">
    <property type="entry name" value="Acetyltransf_1"/>
    <property type="match status" value="1"/>
</dbReference>